<dbReference type="AlphaFoldDB" id="A0A2A6Z7K1"/>
<proteinExistence type="predicted"/>
<keyword evidence="2" id="KW-1185">Reference proteome</keyword>
<gene>
    <name evidence="1" type="ORF">CGS46_12575</name>
</gene>
<protein>
    <submittedName>
        <fullName evidence="1">Uncharacterized protein</fullName>
    </submittedName>
</protein>
<organism evidence="1 2">
    <name type="scientific">Faecalibacterium langellae</name>
    <dbReference type="NCBI Taxonomy" id="3435293"/>
    <lineage>
        <taxon>Bacteria</taxon>
        <taxon>Bacillati</taxon>
        <taxon>Bacillota</taxon>
        <taxon>Clostridia</taxon>
        <taxon>Eubacteriales</taxon>
        <taxon>Oscillospiraceae</taxon>
        <taxon>Faecalibacterium</taxon>
    </lineage>
</organism>
<name>A0A2A6Z7K1_9FIRM</name>
<reference evidence="1 2" key="1">
    <citation type="journal article" date="2017" name="Front. Microbiol.">
        <title>New Insights into the Diversity of the Genus Faecalibacterium.</title>
        <authorList>
            <person name="Benevides L."/>
            <person name="Burman S."/>
            <person name="Martin R."/>
            <person name="Robert V."/>
            <person name="Thomas M."/>
            <person name="Miquel S."/>
            <person name="Chain F."/>
            <person name="Sokol H."/>
            <person name="Bermudez-Humaran L.G."/>
            <person name="Morrison M."/>
            <person name="Langella P."/>
            <person name="Azevedo V.A."/>
            <person name="Chatel J.M."/>
            <person name="Soares S."/>
        </authorList>
    </citation>
    <scope>NUCLEOTIDE SEQUENCE [LARGE SCALE GENOMIC DNA]</scope>
    <source>
        <strain evidence="2">CNCM I-4540</strain>
    </source>
</reference>
<evidence type="ECO:0000313" key="2">
    <source>
        <dbReference type="Proteomes" id="UP000220752"/>
    </source>
</evidence>
<dbReference type="EMBL" id="NMTQ01000037">
    <property type="protein sequence ID" value="PDX57353.1"/>
    <property type="molecule type" value="Genomic_DNA"/>
</dbReference>
<comment type="caution">
    <text evidence="1">The sequence shown here is derived from an EMBL/GenBank/DDBJ whole genome shotgun (WGS) entry which is preliminary data.</text>
</comment>
<dbReference type="Proteomes" id="UP000220752">
    <property type="component" value="Unassembled WGS sequence"/>
</dbReference>
<accession>A0A2A6Z7K1</accession>
<evidence type="ECO:0000313" key="1">
    <source>
        <dbReference type="EMBL" id="PDX57353.1"/>
    </source>
</evidence>
<sequence>MIYTMERRHYFGSGSMESRWEVHEYSHRCQSGDLPEGKLVYSCKAKKEASAYCKANGIEPQPRFIAPEED</sequence>